<dbReference type="GO" id="GO:0052757">
    <property type="term" value="F:chondroitin hydrolase activity"/>
    <property type="evidence" value="ECO:0007669"/>
    <property type="project" value="TreeGrafter"/>
</dbReference>
<dbReference type="GO" id="GO:0000272">
    <property type="term" value="P:polysaccharide catabolic process"/>
    <property type="evidence" value="ECO:0007669"/>
    <property type="project" value="TreeGrafter"/>
</dbReference>
<comment type="caution">
    <text evidence="5">The sequence shown here is derived from an EMBL/GenBank/DDBJ whole genome shotgun (WGS) entry which is preliminary data.</text>
</comment>
<protein>
    <submittedName>
        <fullName evidence="5">Glucuronyl hydrolase</fullName>
    </submittedName>
</protein>
<dbReference type="InterPro" id="IPR052369">
    <property type="entry name" value="UG_Glycosaminoglycan_Hydrolase"/>
</dbReference>
<evidence type="ECO:0000313" key="6">
    <source>
        <dbReference type="Proteomes" id="UP000660862"/>
    </source>
</evidence>
<proteinExistence type="inferred from homology"/>
<dbReference type="Proteomes" id="UP000660862">
    <property type="component" value="Unassembled WGS sequence"/>
</dbReference>
<feature type="active site" description="Nucleophile" evidence="3">
    <location>
        <position position="113"/>
    </location>
</feature>
<keyword evidence="6" id="KW-1185">Reference proteome</keyword>
<reference evidence="5" key="1">
    <citation type="journal article" date="2014" name="Int. J. Syst. Evol. Microbiol.">
        <title>Complete genome sequence of Corynebacterium casei LMG S-19264T (=DSM 44701T), isolated from a smear-ripened cheese.</title>
        <authorList>
            <consortium name="US DOE Joint Genome Institute (JGI-PGF)"/>
            <person name="Walter F."/>
            <person name="Albersmeier A."/>
            <person name="Kalinowski J."/>
            <person name="Ruckert C."/>
        </authorList>
    </citation>
    <scope>NUCLEOTIDE SEQUENCE</scope>
    <source>
        <strain evidence="5">CGMCC 1.12195</strain>
    </source>
</reference>
<evidence type="ECO:0000256" key="3">
    <source>
        <dbReference type="PIRSR" id="PIRSR610905-1"/>
    </source>
</evidence>
<feature type="binding site" evidence="4">
    <location>
        <position position="113"/>
    </location>
    <ligand>
        <name>substrate</name>
    </ligand>
</feature>
<evidence type="ECO:0000256" key="1">
    <source>
        <dbReference type="ARBA" id="ARBA00022801"/>
    </source>
</evidence>
<dbReference type="AlphaFoldDB" id="A0A917HFI3"/>
<feature type="binding site" evidence="4">
    <location>
        <position position="173"/>
    </location>
    <ligand>
        <name>substrate</name>
    </ligand>
</feature>
<dbReference type="Gene3D" id="1.50.10.10">
    <property type="match status" value="1"/>
</dbReference>
<feature type="active site" description="Proton donor" evidence="3">
    <location>
        <position position="173"/>
    </location>
</feature>
<feature type="binding site" evidence="4">
    <location>
        <position position="233"/>
    </location>
    <ligand>
        <name>substrate</name>
    </ligand>
</feature>
<accession>A0A917HFI3</accession>
<dbReference type="EMBL" id="BMER01000001">
    <property type="protein sequence ID" value="GGG77627.1"/>
    <property type="molecule type" value="Genomic_DNA"/>
</dbReference>
<dbReference type="SUPFAM" id="SSF48208">
    <property type="entry name" value="Six-hairpin glycosidases"/>
    <property type="match status" value="1"/>
</dbReference>
<dbReference type="PANTHER" id="PTHR36845:SF1">
    <property type="entry name" value="HYDROLASE, PUTATIVE (AFU_ORTHOLOGUE AFUA_7G05090)-RELATED"/>
    <property type="match status" value="1"/>
</dbReference>
<evidence type="ECO:0000313" key="5">
    <source>
        <dbReference type="EMBL" id="GGG77627.1"/>
    </source>
</evidence>
<evidence type="ECO:0000256" key="2">
    <source>
        <dbReference type="ARBA" id="ARBA00038358"/>
    </source>
</evidence>
<dbReference type="InterPro" id="IPR012341">
    <property type="entry name" value="6hp_glycosidase-like_sf"/>
</dbReference>
<dbReference type="PANTHER" id="PTHR36845">
    <property type="entry name" value="HYDROLASE, PUTATIVE (AFU_ORTHOLOGUE AFUA_7G05090)-RELATED"/>
    <property type="match status" value="1"/>
</dbReference>
<dbReference type="Pfam" id="PF07470">
    <property type="entry name" value="Glyco_hydro_88"/>
    <property type="match status" value="1"/>
</dbReference>
<keyword evidence="1 5" id="KW-0378">Hydrolase</keyword>
<reference evidence="5" key="2">
    <citation type="submission" date="2020-09" db="EMBL/GenBank/DDBJ databases">
        <authorList>
            <person name="Sun Q."/>
            <person name="Zhou Y."/>
        </authorList>
    </citation>
    <scope>NUCLEOTIDE SEQUENCE</scope>
    <source>
        <strain evidence="5">CGMCC 1.12195</strain>
    </source>
</reference>
<comment type="similarity">
    <text evidence="2">Belongs to the glycosyl hydrolase 88 family.</text>
</comment>
<feature type="binding site" evidence="4">
    <location>
        <position position="245"/>
    </location>
    <ligand>
        <name>substrate</name>
    </ligand>
</feature>
<gene>
    <name evidence="5" type="ORF">GCM10007415_07000</name>
</gene>
<dbReference type="InterPro" id="IPR008928">
    <property type="entry name" value="6-hairpin_glycosidase_sf"/>
</dbReference>
<organism evidence="5 6">
    <name type="scientific">Parapedobacter pyrenivorans</name>
    <dbReference type="NCBI Taxonomy" id="1305674"/>
    <lineage>
        <taxon>Bacteria</taxon>
        <taxon>Pseudomonadati</taxon>
        <taxon>Bacteroidota</taxon>
        <taxon>Sphingobacteriia</taxon>
        <taxon>Sphingobacteriales</taxon>
        <taxon>Sphingobacteriaceae</taxon>
        <taxon>Parapedobacter</taxon>
    </lineage>
</organism>
<dbReference type="RefSeq" id="WP_188504534.1">
    <property type="nucleotide sequence ID" value="NZ_BMER01000001.1"/>
</dbReference>
<feature type="binding site" evidence="4">
    <location>
        <position position="361"/>
    </location>
    <ligand>
        <name>substrate</name>
    </ligand>
</feature>
<name>A0A917HFI3_9SPHI</name>
<evidence type="ECO:0000256" key="4">
    <source>
        <dbReference type="PIRSR" id="PIRSR610905-2"/>
    </source>
</evidence>
<feature type="binding site" evidence="4">
    <location>
        <position position="249"/>
    </location>
    <ligand>
        <name>substrate</name>
    </ligand>
</feature>
<dbReference type="InterPro" id="IPR010905">
    <property type="entry name" value="Glyco_hydro_88"/>
</dbReference>
<sequence>MKTTLIMGIALLLTHVGRSQEVDVDRIIRYSEEQVTLLLAETQRLAADGRVSPRTLDTAGRLVLVPASDWTSGFFPGILWQLYATTNDGKWLEAAREATTKLESEKYNGRTHDMGFKIYCSFGNGYHLTGDSAYRKVIIQAAQTLSTRFNPVVGCLRSWDHNSHRWDFPVIIDNMLNLELLFAATRLTGDSSFYHIAVSHANTTLRNHFRPDGGTYHVIDYNPQTGEIQHRNTHQGYADESTWARGQAWALYGYTMCYRETKDKRYLDKAIAVARWLMTHSHMPSDGIPYWDFDAPGIPDEPRDASAAAVIASALYELSTFDSAADTFHSFADGIVRNLAAASTARTGTHSGFILLHSTGSKPADSEVDVPLIYADYYFLEALLRRRELSGLRKLD</sequence>